<evidence type="ECO:0000256" key="4">
    <source>
        <dbReference type="ARBA" id="ARBA00022692"/>
    </source>
</evidence>
<dbReference type="EMBL" id="FRAC01000028">
    <property type="protein sequence ID" value="SHL27565.1"/>
    <property type="molecule type" value="Genomic_DNA"/>
</dbReference>
<keyword evidence="3" id="KW-1003">Cell membrane</keyword>
<sequence length="291" mass="33199">MNDMAVNNSVKGLRLNKKINVGKIVVTIGLFTFGLLMVLPFIWMISTSMKYEVDVFTFPIQWIPRKFRIIENYKEVWFGDAPFALYYFNSIKVTVLTTFFSLLISSMAAFAFAKLKFPGRDKIFVLIIATMIIPDQVTLIPRFLYFKWLHLFDTHLCLIISMLFSQSSIFFITQFMKSLPSELSDSAKVDGAGTLRTFWNIMLPLSKPAIATMAIVKFIWSWNDYQNVLVFITNAKLFTIQIGVRMFTDRYGSFYSLIMAASVSAIIPLFIVFALGQKYIIEGLTAGSVKG</sequence>
<feature type="transmembrane region" description="Helical" evidence="7">
    <location>
        <begin position="254"/>
        <end position="275"/>
    </location>
</feature>
<evidence type="ECO:0000256" key="2">
    <source>
        <dbReference type="ARBA" id="ARBA00022448"/>
    </source>
</evidence>
<dbReference type="GO" id="GO:0005886">
    <property type="term" value="C:plasma membrane"/>
    <property type="evidence" value="ECO:0007669"/>
    <property type="project" value="UniProtKB-SubCell"/>
</dbReference>
<dbReference type="SUPFAM" id="SSF161098">
    <property type="entry name" value="MetI-like"/>
    <property type="match status" value="1"/>
</dbReference>
<dbReference type="AlphaFoldDB" id="A0A1M6ZB43"/>
<keyword evidence="2 7" id="KW-0813">Transport</keyword>
<keyword evidence="5 7" id="KW-1133">Transmembrane helix</keyword>
<evidence type="ECO:0000313" key="10">
    <source>
        <dbReference type="Proteomes" id="UP000184386"/>
    </source>
</evidence>
<dbReference type="Pfam" id="PF00528">
    <property type="entry name" value="BPD_transp_1"/>
    <property type="match status" value="1"/>
</dbReference>
<dbReference type="Gene3D" id="1.10.3720.10">
    <property type="entry name" value="MetI-like"/>
    <property type="match status" value="1"/>
</dbReference>
<dbReference type="CDD" id="cd06261">
    <property type="entry name" value="TM_PBP2"/>
    <property type="match status" value="1"/>
</dbReference>
<protein>
    <submittedName>
        <fullName evidence="9">Carbohydrate ABC transporter membrane protein 2, CUT1 family</fullName>
    </submittedName>
</protein>
<feature type="transmembrane region" description="Helical" evidence="7">
    <location>
        <begin position="197"/>
        <end position="220"/>
    </location>
</feature>
<dbReference type="OrthoDB" id="9787837at2"/>
<dbReference type="PANTHER" id="PTHR43744">
    <property type="entry name" value="ABC TRANSPORTER PERMEASE PROTEIN MG189-RELATED-RELATED"/>
    <property type="match status" value="1"/>
</dbReference>
<feature type="transmembrane region" description="Helical" evidence="7">
    <location>
        <begin position="21"/>
        <end position="45"/>
    </location>
</feature>
<dbReference type="PROSITE" id="PS50928">
    <property type="entry name" value="ABC_TM1"/>
    <property type="match status" value="1"/>
</dbReference>
<reference evidence="9 10" key="1">
    <citation type="submission" date="2016-11" db="EMBL/GenBank/DDBJ databases">
        <authorList>
            <person name="Jaros S."/>
            <person name="Januszkiewicz K."/>
            <person name="Wedrychowicz H."/>
        </authorList>
    </citation>
    <scope>NUCLEOTIDE SEQUENCE [LARGE SCALE GENOMIC DNA]</scope>
    <source>
        <strain evidence="9 10">DSM 15929</strain>
    </source>
</reference>
<feature type="transmembrane region" description="Helical" evidence="7">
    <location>
        <begin position="86"/>
        <end position="111"/>
    </location>
</feature>
<keyword evidence="10" id="KW-1185">Reference proteome</keyword>
<feature type="transmembrane region" description="Helical" evidence="7">
    <location>
        <begin position="123"/>
        <end position="144"/>
    </location>
</feature>
<evidence type="ECO:0000259" key="8">
    <source>
        <dbReference type="PROSITE" id="PS50928"/>
    </source>
</evidence>
<dbReference type="PANTHER" id="PTHR43744:SF8">
    <property type="entry name" value="SN-GLYCEROL-3-PHOSPHATE TRANSPORT SYSTEM PERMEASE PROTEIN UGPE"/>
    <property type="match status" value="1"/>
</dbReference>
<dbReference type="GO" id="GO:0055085">
    <property type="term" value="P:transmembrane transport"/>
    <property type="evidence" value="ECO:0007669"/>
    <property type="project" value="InterPro"/>
</dbReference>
<evidence type="ECO:0000256" key="1">
    <source>
        <dbReference type="ARBA" id="ARBA00004651"/>
    </source>
</evidence>
<organism evidence="9 10">
    <name type="scientific">Anaerocolumna jejuensis DSM 15929</name>
    <dbReference type="NCBI Taxonomy" id="1121322"/>
    <lineage>
        <taxon>Bacteria</taxon>
        <taxon>Bacillati</taxon>
        <taxon>Bacillota</taxon>
        <taxon>Clostridia</taxon>
        <taxon>Lachnospirales</taxon>
        <taxon>Lachnospiraceae</taxon>
        <taxon>Anaerocolumna</taxon>
    </lineage>
</organism>
<evidence type="ECO:0000256" key="5">
    <source>
        <dbReference type="ARBA" id="ARBA00022989"/>
    </source>
</evidence>
<evidence type="ECO:0000256" key="7">
    <source>
        <dbReference type="RuleBase" id="RU363032"/>
    </source>
</evidence>
<dbReference type="InterPro" id="IPR000515">
    <property type="entry name" value="MetI-like"/>
</dbReference>
<evidence type="ECO:0000313" key="9">
    <source>
        <dbReference type="EMBL" id="SHL27565.1"/>
    </source>
</evidence>
<feature type="domain" description="ABC transmembrane type-1" evidence="8">
    <location>
        <begin position="87"/>
        <end position="276"/>
    </location>
</feature>
<keyword evidence="4 7" id="KW-0812">Transmembrane</keyword>
<accession>A0A1M6ZB43</accession>
<comment type="subcellular location">
    <subcellularLocation>
        <location evidence="1 7">Cell membrane</location>
        <topology evidence="1 7">Multi-pass membrane protein</topology>
    </subcellularLocation>
</comment>
<comment type="similarity">
    <text evidence="7">Belongs to the binding-protein-dependent transport system permease family.</text>
</comment>
<evidence type="ECO:0000256" key="3">
    <source>
        <dbReference type="ARBA" id="ARBA00022475"/>
    </source>
</evidence>
<dbReference type="InterPro" id="IPR035906">
    <property type="entry name" value="MetI-like_sf"/>
</dbReference>
<dbReference type="RefSeq" id="WP_073279310.1">
    <property type="nucleotide sequence ID" value="NZ_FRAC01000028.1"/>
</dbReference>
<dbReference type="STRING" id="1121322.SAMN02745136_04531"/>
<proteinExistence type="inferred from homology"/>
<keyword evidence="6 7" id="KW-0472">Membrane</keyword>
<gene>
    <name evidence="9" type="ORF">SAMN02745136_04531</name>
</gene>
<dbReference type="Proteomes" id="UP000184386">
    <property type="component" value="Unassembled WGS sequence"/>
</dbReference>
<evidence type="ECO:0000256" key="6">
    <source>
        <dbReference type="ARBA" id="ARBA00023136"/>
    </source>
</evidence>
<name>A0A1M6ZB43_9FIRM</name>